<sequence>MPKTVLDAVLRYYGAEASNDPERGAVAKKRRRPPQRIPFKPRNLPPLNDTMPLDEDRP</sequence>
<dbReference type="Proteomes" id="UP000241118">
    <property type="component" value="Unassembled WGS sequence"/>
</dbReference>
<evidence type="ECO:0000313" key="3">
    <source>
        <dbReference type="Proteomes" id="UP000241118"/>
    </source>
</evidence>
<gene>
    <name evidence="2" type="ORF">B0I31_10956</name>
</gene>
<name>A0A2P8I472_SACCR</name>
<keyword evidence="3" id="KW-1185">Reference proteome</keyword>
<evidence type="ECO:0000313" key="2">
    <source>
        <dbReference type="EMBL" id="PSL53266.1"/>
    </source>
</evidence>
<dbReference type="AlphaFoldDB" id="A0A2P8I472"/>
<dbReference type="RefSeq" id="WP_181320378.1">
    <property type="nucleotide sequence ID" value="NZ_PYAX01000009.1"/>
</dbReference>
<accession>A0A2P8I472</accession>
<protein>
    <submittedName>
        <fullName evidence="2">Uncharacterized protein</fullName>
    </submittedName>
</protein>
<evidence type="ECO:0000256" key="1">
    <source>
        <dbReference type="SAM" id="MobiDB-lite"/>
    </source>
</evidence>
<feature type="region of interest" description="Disordered" evidence="1">
    <location>
        <begin position="19"/>
        <end position="58"/>
    </location>
</feature>
<dbReference type="EMBL" id="PYAX01000009">
    <property type="protein sequence ID" value="PSL53266.1"/>
    <property type="molecule type" value="Genomic_DNA"/>
</dbReference>
<proteinExistence type="predicted"/>
<reference evidence="2 3" key="1">
    <citation type="submission" date="2018-03" db="EMBL/GenBank/DDBJ databases">
        <title>Genomic Encyclopedia of Type Strains, Phase III (KMG-III): the genomes of soil and plant-associated and newly described type strains.</title>
        <authorList>
            <person name="Whitman W."/>
        </authorList>
    </citation>
    <scope>NUCLEOTIDE SEQUENCE [LARGE SCALE GENOMIC DNA]</scope>
    <source>
        <strain evidence="2 3">CGMCC 4.7097</strain>
    </source>
</reference>
<organism evidence="2 3">
    <name type="scientific">Saccharothrix carnea</name>
    <dbReference type="NCBI Taxonomy" id="1280637"/>
    <lineage>
        <taxon>Bacteria</taxon>
        <taxon>Bacillati</taxon>
        <taxon>Actinomycetota</taxon>
        <taxon>Actinomycetes</taxon>
        <taxon>Pseudonocardiales</taxon>
        <taxon>Pseudonocardiaceae</taxon>
        <taxon>Saccharothrix</taxon>
    </lineage>
</organism>
<comment type="caution">
    <text evidence="2">The sequence shown here is derived from an EMBL/GenBank/DDBJ whole genome shotgun (WGS) entry which is preliminary data.</text>
</comment>